<dbReference type="Proteomes" id="UP000886998">
    <property type="component" value="Unassembled WGS sequence"/>
</dbReference>
<gene>
    <name evidence="1" type="ORF">TNIN_490731</name>
</gene>
<sequence length="83" mass="9673">MKNQSLVHEICFQPSSDQRGCCWPPKQKAMILKPEVAMREFSRPDMQFIRSGILHQRMSHSLDAEAPVLNFQYYAFCTPLDNK</sequence>
<protein>
    <submittedName>
        <fullName evidence="1">Uncharacterized protein</fullName>
    </submittedName>
</protein>
<keyword evidence="2" id="KW-1185">Reference proteome</keyword>
<reference evidence="1" key="1">
    <citation type="submission" date="2020-08" db="EMBL/GenBank/DDBJ databases">
        <title>Multicomponent nature underlies the extraordinary mechanical properties of spider dragline silk.</title>
        <authorList>
            <person name="Kono N."/>
            <person name="Nakamura H."/>
            <person name="Mori M."/>
            <person name="Yoshida Y."/>
            <person name="Ohtoshi R."/>
            <person name="Malay A.D."/>
            <person name="Moran D.A.P."/>
            <person name="Tomita M."/>
            <person name="Numata K."/>
            <person name="Arakawa K."/>
        </authorList>
    </citation>
    <scope>NUCLEOTIDE SEQUENCE</scope>
</reference>
<organism evidence="1 2">
    <name type="scientific">Trichonephila inaurata madagascariensis</name>
    <dbReference type="NCBI Taxonomy" id="2747483"/>
    <lineage>
        <taxon>Eukaryota</taxon>
        <taxon>Metazoa</taxon>
        <taxon>Ecdysozoa</taxon>
        <taxon>Arthropoda</taxon>
        <taxon>Chelicerata</taxon>
        <taxon>Arachnida</taxon>
        <taxon>Araneae</taxon>
        <taxon>Araneomorphae</taxon>
        <taxon>Entelegynae</taxon>
        <taxon>Araneoidea</taxon>
        <taxon>Nephilidae</taxon>
        <taxon>Trichonephila</taxon>
        <taxon>Trichonephila inaurata</taxon>
    </lineage>
</organism>
<dbReference type="AlphaFoldDB" id="A0A8X7CMJ5"/>
<evidence type="ECO:0000313" key="1">
    <source>
        <dbReference type="EMBL" id="GFY78454.1"/>
    </source>
</evidence>
<comment type="caution">
    <text evidence="1">The sequence shown here is derived from an EMBL/GenBank/DDBJ whole genome shotgun (WGS) entry which is preliminary data.</text>
</comment>
<dbReference type="EMBL" id="BMAV01023009">
    <property type="protein sequence ID" value="GFY78454.1"/>
    <property type="molecule type" value="Genomic_DNA"/>
</dbReference>
<accession>A0A8X7CMJ5</accession>
<proteinExistence type="predicted"/>
<evidence type="ECO:0000313" key="2">
    <source>
        <dbReference type="Proteomes" id="UP000886998"/>
    </source>
</evidence>
<name>A0A8X7CMJ5_9ARAC</name>